<protein>
    <recommendedName>
        <fullName evidence="4">Cell division protein DivIVA</fullName>
    </recommendedName>
</protein>
<dbReference type="STRING" id="1464123.SAMN05444126_10578"/>
<accession>A0A1H9RS82</accession>
<dbReference type="RefSeq" id="WP_177169639.1">
    <property type="nucleotide sequence ID" value="NZ_FOGV01000005.1"/>
</dbReference>
<comment type="caution">
    <text evidence="2">The sequence shown here is derived from an EMBL/GenBank/DDBJ whole genome shotgun (WGS) entry which is preliminary data.</text>
</comment>
<dbReference type="Proteomes" id="UP000199318">
    <property type="component" value="Unassembled WGS sequence"/>
</dbReference>
<sequence length="133" mass="15214">MDKKTFTLEEANALIPVLETEIAELQRLNQEFQDTVNILNKQKSIDSSKISTDQPDVFMAESKLEFIEMQARMHVNNVEQYGVEIKDVDVGLVDFPAELNGENVLLCWKYGEKEITHYHGPEDGFAGRKPIQE</sequence>
<keyword evidence="3" id="KW-1185">Reference proteome</keyword>
<evidence type="ECO:0000256" key="1">
    <source>
        <dbReference type="SAM" id="Coils"/>
    </source>
</evidence>
<name>A0A1H9RS82_9BACI</name>
<dbReference type="EMBL" id="FOGV01000005">
    <property type="protein sequence ID" value="SER75662.1"/>
    <property type="molecule type" value="Genomic_DNA"/>
</dbReference>
<evidence type="ECO:0000313" key="2">
    <source>
        <dbReference type="EMBL" id="SER75662.1"/>
    </source>
</evidence>
<feature type="coiled-coil region" evidence="1">
    <location>
        <begin position="8"/>
        <end position="42"/>
    </location>
</feature>
<keyword evidence="1" id="KW-0175">Coiled coil</keyword>
<organism evidence="2 3">
    <name type="scientific">Salisediminibacterium halotolerans</name>
    <dbReference type="NCBI Taxonomy" id="517425"/>
    <lineage>
        <taxon>Bacteria</taxon>
        <taxon>Bacillati</taxon>
        <taxon>Bacillota</taxon>
        <taxon>Bacilli</taxon>
        <taxon>Bacillales</taxon>
        <taxon>Bacillaceae</taxon>
        <taxon>Salisediminibacterium</taxon>
    </lineage>
</organism>
<dbReference type="PIRSF" id="PIRSF016498">
    <property type="entry name" value="UCP016498"/>
    <property type="match status" value="1"/>
</dbReference>
<evidence type="ECO:0000313" key="3">
    <source>
        <dbReference type="Proteomes" id="UP000199318"/>
    </source>
</evidence>
<reference evidence="3" key="1">
    <citation type="submission" date="2016-10" db="EMBL/GenBank/DDBJ databases">
        <authorList>
            <person name="de Groot N.N."/>
        </authorList>
    </citation>
    <scope>NUCLEOTIDE SEQUENCE [LARGE SCALE GENOMIC DNA]</scope>
    <source>
        <strain evidence="3">10nlg</strain>
    </source>
</reference>
<evidence type="ECO:0008006" key="4">
    <source>
        <dbReference type="Google" id="ProtNLM"/>
    </source>
</evidence>
<gene>
    <name evidence="2" type="ORF">SAMN05444126_10578</name>
</gene>
<proteinExistence type="predicted"/>
<dbReference type="InterPro" id="IPR018699">
    <property type="entry name" value="DUF2203"/>
</dbReference>
<dbReference type="AlphaFoldDB" id="A0A1H9RS82"/>
<dbReference type="Pfam" id="PF09969">
    <property type="entry name" value="DUF2203"/>
    <property type="match status" value="1"/>
</dbReference>